<reference evidence="1" key="1">
    <citation type="journal article" date="2014" name="Front. Microbiol.">
        <title>High frequency of phylogenetically diverse reductive dehalogenase-homologous genes in deep subseafloor sedimentary metagenomes.</title>
        <authorList>
            <person name="Kawai M."/>
            <person name="Futagami T."/>
            <person name="Toyoda A."/>
            <person name="Takaki Y."/>
            <person name="Nishi S."/>
            <person name="Hori S."/>
            <person name="Arai W."/>
            <person name="Tsubouchi T."/>
            <person name="Morono Y."/>
            <person name="Uchiyama I."/>
            <person name="Ito T."/>
            <person name="Fujiyama A."/>
            <person name="Inagaki F."/>
            <person name="Takami H."/>
        </authorList>
    </citation>
    <scope>NUCLEOTIDE SEQUENCE</scope>
    <source>
        <strain evidence="1">Expedition CK06-06</strain>
    </source>
</reference>
<dbReference type="AlphaFoldDB" id="X0TXT9"/>
<gene>
    <name evidence="1" type="ORF">S01H1_27713</name>
</gene>
<organism evidence="1">
    <name type="scientific">marine sediment metagenome</name>
    <dbReference type="NCBI Taxonomy" id="412755"/>
    <lineage>
        <taxon>unclassified sequences</taxon>
        <taxon>metagenomes</taxon>
        <taxon>ecological metagenomes</taxon>
    </lineage>
</organism>
<protein>
    <submittedName>
        <fullName evidence="1">Uncharacterized protein</fullName>
    </submittedName>
</protein>
<evidence type="ECO:0000313" key="1">
    <source>
        <dbReference type="EMBL" id="GAF91951.1"/>
    </source>
</evidence>
<dbReference type="EMBL" id="BARS01016897">
    <property type="protein sequence ID" value="GAF91951.1"/>
    <property type="molecule type" value="Genomic_DNA"/>
</dbReference>
<sequence>MKARIALGLVLMGAVCSAGGANYPETREYLLGDIDGFVYEGTGSEDDVYVDADWREWVENEAVGYNGNPVTLRRAN</sequence>
<accession>X0TXT9</accession>
<name>X0TXT9_9ZZZZ</name>
<comment type="caution">
    <text evidence="1">The sequence shown here is derived from an EMBL/GenBank/DDBJ whole genome shotgun (WGS) entry which is preliminary data.</text>
</comment>
<feature type="non-terminal residue" evidence="1">
    <location>
        <position position="76"/>
    </location>
</feature>
<proteinExistence type="predicted"/>